<dbReference type="InterPro" id="IPR018083">
    <property type="entry name" value="Sterol_reductase_CS"/>
</dbReference>
<keyword evidence="4 19" id="KW-0812">Transmembrane</keyword>
<evidence type="ECO:0000256" key="5">
    <source>
        <dbReference type="ARBA" id="ARBA00022824"/>
    </source>
</evidence>
<evidence type="ECO:0000256" key="13">
    <source>
        <dbReference type="ARBA" id="ARBA00023166"/>
    </source>
</evidence>
<comment type="catalytic activity">
    <reaction evidence="17">
        <text>ergosterol + NADP(+) = ergosta-5,7,22,24(28)-tetraen-3beta-ol + NADPH + H(+)</text>
        <dbReference type="Rhea" id="RHEA:18501"/>
        <dbReference type="ChEBI" id="CHEBI:15378"/>
        <dbReference type="ChEBI" id="CHEBI:16933"/>
        <dbReference type="ChEBI" id="CHEBI:18249"/>
        <dbReference type="ChEBI" id="CHEBI:57783"/>
        <dbReference type="ChEBI" id="CHEBI:58349"/>
        <dbReference type="EC" id="1.3.1.71"/>
    </reaction>
    <physiologicalReaction direction="right-to-left" evidence="17">
        <dbReference type="Rhea" id="RHEA:18503"/>
    </physiologicalReaction>
</comment>
<feature type="transmembrane region" description="Helical" evidence="19">
    <location>
        <begin position="344"/>
        <end position="363"/>
    </location>
</feature>
<keyword evidence="21" id="KW-1185">Reference proteome</keyword>
<feature type="transmembrane region" description="Helical" evidence="19">
    <location>
        <begin position="190"/>
        <end position="209"/>
    </location>
</feature>
<dbReference type="PROSITE" id="PS01018">
    <property type="entry name" value="STEROL_REDUCT_2"/>
    <property type="match status" value="1"/>
</dbReference>
<keyword evidence="10" id="KW-0756">Sterol biosynthesis</keyword>
<dbReference type="InParanoid" id="A0A1Y1U7Y3"/>
<dbReference type="FunCoup" id="A0A1Y1U7Y3">
    <property type="interactions" value="36"/>
</dbReference>
<evidence type="ECO:0000256" key="4">
    <source>
        <dbReference type="ARBA" id="ARBA00022692"/>
    </source>
</evidence>
<sequence length="490" mass="56433">MSSTSDLRKRKSNPVLRSDDIRNGNSTALLKVNAVPTEHGQEMDKKLDEHQTYEFGGPVGVTAMMVGFPLLMYYLWICLWYYQGRFVHPTSVEDIGPFFRRMWMHCLDGAYPNAFAWKTYLGLTFGELFFAAVLPGVTQNGLPVPSLNYATLPYHCNALFSWYSTLLVAFGLHKTGIFRLPWIIENFGHLMTVAIITSFACSLAMDLLARGFHWGGKPLRLSHNLVYDHFMGISLNPRLGPVDLKMFAEVRVPWVLLFLISVSGAVKQYEELGRVTYNMAHMVFATGLYINACAKAEHMIPQTWDMFHEKFGWMLIFWNMAGVPFTYCYPTIFMVRASPSTYEFPLWGNIAMFVTLCTCYYIFDSSMAQKSTFKMQQQGDYKPRNAFPVVPWSEVKNPTYIQTKHGNKLLTCGWWQFARKINYTADWFQALTWGLTGGFNTPITLFYPIFFLAVLIHRCGRDFEKCALKYGDDWVEYCKVVKYKFIPGIY</sequence>
<evidence type="ECO:0000256" key="6">
    <source>
        <dbReference type="ARBA" id="ARBA00022857"/>
    </source>
</evidence>
<feature type="region of interest" description="Disordered" evidence="18">
    <location>
        <begin position="1"/>
        <end position="21"/>
    </location>
</feature>
<name>A0A1Y1U7Y3_9TREE</name>
<comment type="subcellular location">
    <subcellularLocation>
        <location evidence="1">Endoplasmic reticulum membrane</location>
        <topology evidence="1">Multi-pass membrane protein</topology>
    </subcellularLocation>
</comment>
<dbReference type="GeneID" id="33555511"/>
<keyword evidence="11" id="KW-0443">Lipid metabolism</keyword>
<dbReference type="InterPro" id="IPR001171">
    <property type="entry name" value="ERG24_DHCR-like"/>
</dbReference>
<evidence type="ECO:0000256" key="14">
    <source>
        <dbReference type="ARBA" id="ARBA00023221"/>
    </source>
</evidence>
<evidence type="ECO:0000256" key="16">
    <source>
        <dbReference type="ARBA" id="ARBA00038892"/>
    </source>
</evidence>
<comment type="pathway">
    <text evidence="15">Steroid metabolism; ergosterol biosynthesis.</text>
</comment>
<evidence type="ECO:0000313" key="21">
    <source>
        <dbReference type="Proteomes" id="UP000193218"/>
    </source>
</evidence>
<evidence type="ECO:0000256" key="15">
    <source>
        <dbReference type="ARBA" id="ARBA00029435"/>
    </source>
</evidence>
<keyword evidence="8 19" id="KW-1133">Transmembrane helix</keyword>
<dbReference type="GO" id="GO:0006696">
    <property type="term" value="P:ergosterol biosynthetic process"/>
    <property type="evidence" value="ECO:0007669"/>
    <property type="project" value="TreeGrafter"/>
</dbReference>
<feature type="transmembrane region" description="Helical" evidence="19">
    <location>
        <begin position="149"/>
        <end position="170"/>
    </location>
</feature>
<comment type="similarity">
    <text evidence="2">Belongs to the ERG4/ERG24 family.</text>
</comment>
<keyword evidence="6" id="KW-0521">NADP</keyword>
<feature type="transmembrane region" description="Helical" evidence="19">
    <location>
        <begin position="252"/>
        <end position="269"/>
    </location>
</feature>
<dbReference type="STRING" id="4999.A0A1Y1U7Y3"/>
<evidence type="ECO:0000256" key="18">
    <source>
        <dbReference type="SAM" id="MobiDB-lite"/>
    </source>
</evidence>
<keyword evidence="7" id="KW-0752">Steroid biosynthesis</keyword>
<evidence type="ECO:0000256" key="11">
    <source>
        <dbReference type="ARBA" id="ARBA00023098"/>
    </source>
</evidence>
<feature type="transmembrane region" description="Helical" evidence="19">
    <location>
        <begin position="313"/>
        <end position="332"/>
    </location>
</feature>
<protein>
    <recommendedName>
        <fullName evidence="16">Delta(24(24(1)))-sterol reductase</fullName>
        <ecNumber evidence="16">1.3.1.71</ecNumber>
    </recommendedName>
</protein>
<evidence type="ECO:0000256" key="10">
    <source>
        <dbReference type="ARBA" id="ARBA00023011"/>
    </source>
</evidence>
<evidence type="ECO:0000256" key="19">
    <source>
        <dbReference type="SAM" id="Phobius"/>
    </source>
</evidence>
<comment type="caution">
    <text evidence="20">The sequence shown here is derived from an EMBL/GenBank/DDBJ whole genome shotgun (WGS) entry which is preliminary data.</text>
</comment>
<proteinExistence type="inferred from homology"/>
<dbReference type="PANTHER" id="PTHR21257">
    <property type="entry name" value="DELTA(14)-STEROL REDUCTASE"/>
    <property type="match status" value="1"/>
</dbReference>
<evidence type="ECO:0000256" key="17">
    <source>
        <dbReference type="ARBA" id="ARBA00048918"/>
    </source>
</evidence>
<evidence type="ECO:0000256" key="9">
    <source>
        <dbReference type="ARBA" id="ARBA00023002"/>
    </source>
</evidence>
<dbReference type="EC" id="1.3.1.71" evidence="16"/>
<feature type="transmembrane region" description="Helical" evidence="19">
    <location>
        <begin position="55"/>
        <end position="82"/>
    </location>
</feature>
<evidence type="ECO:0000256" key="7">
    <source>
        <dbReference type="ARBA" id="ARBA00022955"/>
    </source>
</evidence>
<organism evidence="20 21">
    <name type="scientific">Kockovaella imperatae</name>
    <dbReference type="NCBI Taxonomy" id="4999"/>
    <lineage>
        <taxon>Eukaryota</taxon>
        <taxon>Fungi</taxon>
        <taxon>Dikarya</taxon>
        <taxon>Basidiomycota</taxon>
        <taxon>Agaricomycotina</taxon>
        <taxon>Tremellomycetes</taxon>
        <taxon>Tremellales</taxon>
        <taxon>Cuniculitremaceae</taxon>
        <taxon>Kockovaella</taxon>
    </lineage>
</organism>
<feature type="transmembrane region" description="Helical" evidence="19">
    <location>
        <begin position="275"/>
        <end position="292"/>
    </location>
</feature>
<evidence type="ECO:0000256" key="3">
    <source>
        <dbReference type="ARBA" id="ARBA00022516"/>
    </source>
</evidence>
<keyword evidence="9" id="KW-0560">Oxidoreductase</keyword>
<evidence type="ECO:0000256" key="8">
    <source>
        <dbReference type="ARBA" id="ARBA00022989"/>
    </source>
</evidence>
<evidence type="ECO:0000256" key="1">
    <source>
        <dbReference type="ARBA" id="ARBA00004477"/>
    </source>
</evidence>
<evidence type="ECO:0000256" key="12">
    <source>
        <dbReference type="ARBA" id="ARBA00023136"/>
    </source>
</evidence>
<dbReference type="FunFam" id="1.20.120.1630:FF:000003">
    <property type="entry name" value="C-24(28) sterol reductase"/>
    <property type="match status" value="1"/>
</dbReference>
<dbReference type="RefSeq" id="XP_021867964.1">
    <property type="nucleotide sequence ID" value="XM_022013703.1"/>
</dbReference>
<feature type="transmembrane region" description="Helical" evidence="19">
    <location>
        <begin position="119"/>
        <end position="137"/>
    </location>
</feature>
<keyword evidence="3" id="KW-0444">Lipid biosynthesis</keyword>
<dbReference type="Gene3D" id="1.20.120.1630">
    <property type="match status" value="1"/>
</dbReference>
<dbReference type="PANTHER" id="PTHR21257:SF31">
    <property type="entry name" value="DELTA(24(24(1)))-STEROL REDUCTASE ERG4"/>
    <property type="match status" value="1"/>
</dbReference>
<evidence type="ECO:0000313" key="20">
    <source>
        <dbReference type="EMBL" id="ORX33654.1"/>
    </source>
</evidence>
<reference evidence="20 21" key="1">
    <citation type="submission" date="2017-03" db="EMBL/GenBank/DDBJ databases">
        <title>Widespread Adenine N6-methylation of Active Genes in Fungi.</title>
        <authorList>
            <consortium name="DOE Joint Genome Institute"/>
            <person name="Mondo S.J."/>
            <person name="Dannebaum R.O."/>
            <person name="Kuo R.C."/>
            <person name="Louie K.B."/>
            <person name="Bewick A.J."/>
            <person name="Labutti K."/>
            <person name="Haridas S."/>
            <person name="Kuo A."/>
            <person name="Salamov A."/>
            <person name="Ahrendt S.R."/>
            <person name="Lau R."/>
            <person name="Bowen B.P."/>
            <person name="Lipzen A."/>
            <person name="Sullivan W."/>
            <person name="Andreopoulos W.B."/>
            <person name="Clum A."/>
            <person name="Lindquist E."/>
            <person name="Daum C."/>
            <person name="Northen T.R."/>
            <person name="Ramamoorthy G."/>
            <person name="Schmitz R.J."/>
            <person name="Gryganskyi A."/>
            <person name="Culley D."/>
            <person name="Magnuson J."/>
            <person name="James T.Y."/>
            <person name="O'Malley M.A."/>
            <person name="Stajich J.E."/>
            <person name="Spatafora J.W."/>
            <person name="Visel A."/>
            <person name="Grigoriev I.V."/>
        </authorList>
    </citation>
    <scope>NUCLEOTIDE SEQUENCE [LARGE SCALE GENOMIC DNA]</scope>
    <source>
        <strain evidence="20 21">NRRL Y-17943</strain>
    </source>
</reference>
<dbReference type="Proteomes" id="UP000193218">
    <property type="component" value="Unassembled WGS sequence"/>
</dbReference>
<keyword evidence="12 19" id="KW-0472">Membrane</keyword>
<evidence type="ECO:0000256" key="2">
    <source>
        <dbReference type="ARBA" id="ARBA00005402"/>
    </source>
</evidence>
<dbReference type="GO" id="GO:0005789">
    <property type="term" value="C:endoplasmic reticulum membrane"/>
    <property type="evidence" value="ECO:0007669"/>
    <property type="project" value="UniProtKB-SubCell"/>
</dbReference>
<dbReference type="OrthoDB" id="5326588at2759"/>
<keyword evidence="5" id="KW-0256">Endoplasmic reticulum</keyword>
<dbReference type="AlphaFoldDB" id="A0A1Y1U7Y3"/>
<dbReference type="EMBL" id="NBSH01000018">
    <property type="protein sequence ID" value="ORX33654.1"/>
    <property type="molecule type" value="Genomic_DNA"/>
</dbReference>
<gene>
    <name evidence="20" type="ORF">BD324DRAFT_584730</name>
</gene>
<dbReference type="Pfam" id="PF01222">
    <property type="entry name" value="ERG4_ERG24"/>
    <property type="match status" value="1"/>
</dbReference>
<dbReference type="GO" id="GO:0000246">
    <property type="term" value="F:Delta24(24-1) sterol reductase activity"/>
    <property type="evidence" value="ECO:0007669"/>
    <property type="project" value="UniProtKB-EC"/>
</dbReference>
<keyword evidence="14" id="KW-0753">Steroid metabolism</keyword>
<keyword evidence="13" id="KW-1207">Sterol metabolism</keyword>
<accession>A0A1Y1U7Y3</accession>